<dbReference type="Proteomes" id="UP000811609">
    <property type="component" value="Chromosome 12"/>
</dbReference>
<dbReference type="AlphaFoldDB" id="A0A8T1P1B9"/>
<comment type="caution">
    <text evidence="2">The sequence shown here is derived from an EMBL/GenBank/DDBJ whole genome shotgun (WGS) entry which is preliminary data.</text>
</comment>
<keyword evidence="3" id="KW-1185">Reference proteome</keyword>
<dbReference type="PANTHER" id="PTHR34947">
    <property type="entry name" value="TRANSMEMBRANE PROTEIN"/>
    <property type="match status" value="1"/>
</dbReference>
<dbReference type="PANTHER" id="PTHR34947:SF2">
    <property type="entry name" value="TRANSMEMBRANE PROTEIN"/>
    <property type="match status" value="1"/>
</dbReference>
<name>A0A8T1P1B9_CARIL</name>
<protein>
    <recommendedName>
        <fullName evidence="4">DUF4408 domain-containing protein</fullName>
    </recommendedName>
</protein>
<gene>
    <name evidence="2" type="ORF">CIPAW_12G137100</name>
</gene>
<reference evidence="2" key="1">
    <citation type="submission" date="2020-12" db="EMBL/GenBank/DDBJ databases">
        <title>WGS assembly of Carya illinoinensis cv. Pawnee.</title>
        <authorList>
            <person name="Platts A."/>
            <person name="Shu S."/>
            <person name="Wright S."/>
            <person name="Barry K."/>
            <person name="Edger P."/>
            <person name="Pires J.C."/>
            <person name="Schmutz J."/>
        </authorList>
    </citation>
    <scope>NUCLEOTIDE SEQUENCE</scope>
    <source>
        <tissue evidence="2">Leaf</tissue>
    </source>
</reference>
<feature type="region of interest" description="Disordered" evidence="1">
    <location>
        <begin position="164"/>
        <end position="191"/>
    </location>
</feature>
<proteinExistence type="predicted"/>
<dbReference type="EMBL" id="CM031820">
    <property type="protein sequence ID" value="KAG6634727.1"/>
    <property type="molecule type" value="Genomic_DNA"/>
</dbReference>
<organism evidence="2 3">
    <name type="scientific">Carya illinoinensis</name>
    <name type="common">Pecan</name>
    <dbReference type="NCBI Taxonomy" id="32201"/>
    <lineage>
        <taxon>Eukaryota</taxon>
        <taxon>Viridiplantae</taxon>
        <taxon>Streptophyta</taxon>
        <taxon>Embryophyta</taxon>
        <taxon>Tracheophyta</taxon>
        <taxon>Spermatophyta</taxon>
        <taxon>Magnoliopsida</taxon>
        <taxon>eudicotyledons</taxon>
        <taxon>Gunneridae</taxon>
        <taxon>Pentapetalae</taxon>
        <taxon>rosids</taxon>
        <taxon>fabids</taxon>
        <taxon>Fagales</taxon>
        <taxon>Juglandaceae</taxon>
        <taxon>Carya</taxon>
    </lineage>
</organism>
<evidence type="ECO:0000256" key="1">
    <source>
        <dbReference type="SAM" id="MobiDB-lite"/>
    </source>
</evidence>
<accession>A0A8T1P1B9</accession>
<sequence>MDLTEYYKPQTLTQFISMQFLKKVTQLVLSVSVFSFFFSHSSSLSFPQSFDFLSAFPFQLFGHTVDKNCIFLICNGLLVFLSKYSGLISSLPRSNHDEESITSVDLGLQPDSSTLETNEATLENKVMVETVGSAENVALKQRREIDYLIKDVKKEEEEGVVYVSEDEKEQNESATSSFINKEEEENEGNEKLSIEELNKKFDDFIRRMKEEIRIEAQRQLVMV</sequence>
<evidence type="ECO:0000313" key="3">
    <source>
        <dbReference type="Proteomes" id="UP000811609"/>
    </source>
</evidence>
<evidence type="ECO:0000313" key="2">
    <source>
        <dbReference type="EMBL" id="KAG6634727.1"/>
    </source>
</evidence>
<evidence type="ECO:0008006" key="4">
    <source>
        <dbReference type="Google" id="ProtNLM"/>
    </source>
</evidence>